<evidence type="ECO:0000313" key="4">
    <source>
        <dbReference type="EMBL" id="HGQ17392.1"/>
    </source>
</evidence>
<reference evidence="4" key="1">
    <citation type="journal article" date="2020" name="mSystems">
        <title>Genome- and Community-Level Interaction Insights into Carbon Utilization and Element Cycling Functions of Hydrothermarchaeota in Hydrothermal Sediment.</title>
        <authorList>
            <person name="Zhou Z."/>
            <person name="Liu Y."/>
            <person name="Xu W."/>
            <person name="Pan J."/>
            <person name="Luo Z.H."/>
            <person name="Li M."/>
        </authorList>
    </citation>
    <scope>NUCLEOTIDE SEQUENCE [LARGE SCALE GENOMIC DNA]</scope>
    <source>
        <strain evidence="3">SpSt-618</strain>
        <strain evidence="4">SpSt-657</strain>
    </source>
</reference>
<dbReference type="EMBL" id="DTBZ01000007">
    <property type="protein sequence ID" value="HGQ17392.1"/>
    <property type="molecule type" value="Genomic_DNA"/>
</dbReference>
<dbReference type="AlphaFoldDB" id="A0A7J3JMW3"/>
<dbReference type="PANTHER" id="PTHR21240">
    <property type="entry name" value="2-AMINO-3-CARBOXYLMUCONATE-6-SEMIALDEHYDE DECARBOXYLASE"/>
    <property type="match status" value="1"/>
</dbReference>
<proteinExistence type="predicted"/>
<dbReference type="EMBL" id="DTAI01000068">
    <property type="protein sequence ID" value="HGN36357.1"/>
    <property type="molecule type" value="Genomic_DNA"/>
</dbReference>
<organism evidence="4">
    <name type="scientific">Ignisphaera aggregans</name>
    <dbReference type="NCBI Taxonomy" id="334771"/>
    <lineage>
        <taxon>Archaea</taxon>
        <taxon>Thermoproteota</taxon>
        <taxon>Thermoprotei</taxon>
        <taxon>Desulfurococcales</taxon>
        <taxon>Desulfurococcaceae</taxon>
        <taxon>Ignisphaera</taxon>
    </lineage>
</organism>
<dbReference type="Pfam" id="PF04909">
    <property type="entry name" value="Amidohydro_2"/>
    <property type="match status" value="1"/>
</dbReference>
<keyword evidence="1" id="KW-0456">Lyase</keyword>
<evidence type="ECO:0000259" key="2">
    <source>
        <dbReference type="Pfam" id="PF04909"/>
    </source>
</evidence>
<gene>
    <name evidence="3" type="ORF">ENT87_02230</name>
    <name evidence="4" type="ORF">ENU30_00215</name>
</gene>
<dbReference type="GO" id="GO:0016787">
    <property type="term" value="F:hydrolase activity"/>
    <property type="evidence" value="ECO:0007669"/>
    <property type="project" value="InterPro"/>
</dbReference>
<dbReference type="InterPro" id="IPR032466">
    <property type="entry name" value="Metal_Hydrolase"/>
</dbReference>
<dbReference type="InterPro" id="IPR006680">
    <property type="entry name" value="Amidohydro-rel"/>
</dbReference>
<protein>
    <recommendedName>
        <fullName evidence="2">Amidohydrolase-related domain-containing protein</fullName>
    </recommendedName>
</protein>
<accession>A0A7J3JMW3</accession>
<name>A0A7J3JMW3_9CREN</name>
<dbReference type="InterPro" id="IPR032465">
    <property type="entry name" value="ACMSD"/>
</dbReference>
<dbReference type="SUPFAM" id="SSF51556">
    <property type="entry name" value="Metallo-dependent hydrolases"/>
    <property type="match status" value="1"/>
</dbReference>
<dbReference type="Gene3D" id="3.20.20.140">
    <property type="entry name" value="Metal-dependent hydrolases"/>
    <property type="match status" value="1"/>
</dbReference>
<comment type="caution">
    <text evidence="4">The sequence shown here is derived from an EMBL/GenBank/DDBJ whole genome shotgun (WGS) entry which is preliminary data.</text>
</comment>
<dbReference type="GO" id="GO:0016831">
    <property type="term" value="F:carboxy-lyase activity"/>
    <property type="evidence" value="ECO:0007669"/>
    <property type="project" value="InterPro"/>
</dbReference>
<evidence type="ECO:0000256" key="1">
    <source>
        <dbReference type="ARBA" id="ARBA00023239"/>
    </source>
</evidence>
<sequence length="244" mass="27980">MIVDFHVEVGCSEYFDVCLAIKDVLENMKRFHISYTVVTPAYGSSYIYKFHDANLELYNIAKVHKNLLALGTVNPWFRDGAVDEAMYIVRDLEFKGIKLIPYLQGFSINHRIVYPILENIAKHRVVVYILSGYHPQSPLEIADTALTFPELRFVMGFAGLTDFWMEVVPAMKRAENLYSDISCQSNVRALRRAIELLGSSRFIFATSSPYSSFPIEERKLSLLELSEYDREGILYRNAKTLLGL</sequence>
<feature type="domain" description="Amidohydrolase-related" evidence="2">
    <location>
        <begin position="64"/>
        <end position="244"/>
    </location>
</feature>
<evidence type="ECO:0000313" key="3">
    <source>
        <dbReference type="EMBL" id="HGN36357.1"/>
    </source>
</evidence>